<keyword evidence="2" id="KW-1185">Reference proteome</keyword>
<dbReference type="PATRIC" id="fig|882.5.peg.1396"/>
<dbReference type="KEGG" id="dvu:DVU_1512"/>
<protein>
    <submittedName>
        <fullName evidence="1">Uncharacterized protein</fullName>
    </submittedName>
</protein>
<gene>
    <name evidence="1" type="ordered locus">DVU_1512</name>
</gene>
<evidence type="ECO:0000313" key="1">
    <source>
        <dbReference type="EMBL" id="AAS95990.1"/>
    </source>
</evidence>
<dbReference type="EMBL" id="AE017285">
    <property type="protein sequence ID" value="AAS95990.1"/>
    <property type="molecule type" value="Genomic_DNA"/>
</dbReference>
<dbReference type="RefSeq" id="WP_010938804.1">
    <property type="nucleotide sequence ID" value="NC_002937.3"/>
</dbReference>
<proteinExistence type="predicted"/>
<organism evidence="1 2">
    <name type="scientific">Nitratidesulfovibrio vulgaris (strain ATCC 29579 / DSM 644 / CCUG 34227 / NCIMB 8303 / VKM B-1760 / Hildenborough)</name>
    <name type="common">Desulfovibrio vulgaris</name>
    <dbReference type="NCBI Taxonomy" id="882"/>
    <lineage>
        <taxon>Bacteria</taxon>
        <taxon>Pseudomonadati</taxon>
        <taxon>Thermodesulfobacteriota</taxon>
        <taxon>Desulfovibrionia</taxon>
        <taxon>Desulfovibrionales</taxon>
        <taxon>Desulfovibrionaceae</taxon>
        <taxon>Nitratidesulfovibrio</taxon>
    </lineage>
</organism>
<dbReference type="PaxDb" id="882-DVU_1512"/>
<reference evidence="1 2" key="1">
    <citation type="journal article" date="2004" name="Nat. Biotechnol.">
        <title>The genome sequence of the anaerobic, sulfate-reducing bacterium Desulfovibrio vulgaris Hildenborough.</title>
        <authorList>
            <person name="Heidelberg J.F."/>
            <person name="Seshadri R."/>
            <person name="Haveman S.A."/>
            <person name="Hemme C.L."/>
            <person name="Paulsen I.T."/>
            <person name="Kolonay J.F."/>
            <person name="Eisen J.A."/>
            <person name="Ward N."/>
            <person name="Methe B."/>
            <person name="Brinkac L.M."/>
            <person name="Daugherty S.C."/>
            <person name="Deboy R.T."/>
            <person name="Dodson R.J."/>
            <person name="Durkin A.S."/>
            <person name="Madupu R."/>
            <person name="Nelson W.C."/>
            <person name="Sullivan S.A."/>
            <person name="Fouts D."/>
            <person name="Haft D.H."/>
            <person name="Selengut J."/>
            <person name="Peterson J.D."/>
            <person name="Davidsen T.M."/>
            <person name="Zafar N."/>
            <person name="Zhou L."/>
            <person name="Radune D."/>
            <person name="Dimitrov G."/>
            <person name="Hance M."/>
            <person name="Tran K."/>
            <person name="Khouri H."/>
            <person name="Gill J."/>
            <person name="Utterback T.R."/>
            <person name="Feldblyum T.V."/>
            <person name="Wall J.D."/>
            <person name="Voordouw G."/>
            <person name="Fraser C.M."/>
        </authorList>
    </citation>
    <scope>NUCLEOTIDE SEQUENCE [LARGE SCALE GENOMIC DNA]</scope>
    <source>
        <strain evidence="2">ATCC 29579 / DSM 644 / NCIMB 8303 / VKM B-1760 / Hildenborough</strain>
    </source>
</reference>
<accession>Q72BX2</accession>
<sequence length="86" mass="9936">MSGSSHPEWATAKVRVYFATCWYGIEGEQHGPSLLGVRWWDDHLLTACTWFHNYFVQPFFPDEGFPIRVVETYEGFDVAAFMEGGR</sequence>
<dbReference type="Proteomes" id="UP000002194">
    <property type="component" value="Chromosome"/>
</dbReference>
<dbReference type="HOGENOM" id="CLU_2492839_0_0_7"/>
<name>Q72BX2_NITV2</name>
<dbReference type="STRING" id="882.DVU_1512"/>
<dbReference type="AlphaFoldDB" id="Q72BX2"/>
<dbReference type="EnsemblBacteria" id="AAS95990">
    <property type="protein sequence ID" value="AAS95990"/>
    <property type="gene ID" value="DVU_1512"/>
</dbReference>
<evidence type="ECO:0000313" key="2">
    <source>
        <dbReference type="Proteomes" id="UP000002194"/>
    </source>
</evidence>